<dbReference type="OrthoDB" id="5919382at2759"/>
<protein>
    <submittedName>
        <fullName evidence="2">Uncharacterized protein</fullName>
    </submittedName>
</protein>
<comment type="caution">
    <text evidence="2">The sequence shown here is derived from an EMBL/GenBank/DDBJ whole genome shotgun (WGS) entry which is preliminary data.</text>
</comment>
<evidence type="ECO:0000313" key="2">
    <source>
        <dbReference type="EMBL" id="KRZ72227.1"/>
    </source>
</evidence>
<feature type="region of interest" description="Disordered" evidence="1">
    <location>
        <begin position="1"/>
        <end position="22"/>
    </location>
</feature>
<feature type="region of interest" description="Disordered" evidence="1">
    <location>
        <begin position="236"/>
        <end position="259"/>
    </location>
</feature>
<accession>A0A0V1MKR2</accession>
<keyword evidence="3" id="KW-1185">Reference proteome</keyword>
<organism evidence="2 3">
    <name type="scientific">Trichinella papuae</name>
    <dbReference type="NCBI Taxonomy" id="268474"/>
    <lineage>
        <taxon>Eukaryota</taxon>
        <taxon>Metazoa</taxon>
        <taxon>Ecdysozoa</taxon>
        <taxon>Nematoda</taxon>
        <taxon>Enoplea</taxon>
        <taxon>Dorylaimia</taxon>
        <taxon>Trichinellida</taxon>
        <taxon>Trichinellidae</taxon>
        <taxon>Trichinella</taxon>
    </lineage>
</organism>
<name>A0A0V1MKR2_9BILA</name>
<dbReference type="EMBL" id="JYDO01000082">
    <property type="protein sequence ID" value="KRZ72227.1"/>
    <property type="molecule type" value="Genomic_DNA"/>
</dbReference>
<gene>
    <name evidence="2" type="ORF">T10_3458</name>
</gene>
<evidence type="ECO:0000256" key="1">
    <source>
        <dbReference type="SAM" id="MobiDB-lite"/>
    </source>
</evidence>
<dbReference type="Proteomes" id="UP000054843">
    <property type="component" value="Unassembled WGS sequence"/>
</dbReference>
<evidence type="ECO:0000313" key="3">
    <source>
        <dbReference type="Proteomes" id="UP000054843"/>
    </source>
</evidence>
<proteinExistence type="predicted"/>
<dbReference type="AlphaFoldDB" id="A0A0V1MKR2"/>
<reference evidence="2 3" key="1">
    <citation type="submission" date="2015-01" db="EMBL/GenBank/DDBJ databases">
        <title>Evolution of Trichinella species and genotypes.</title>
        <authorList>
            <person name="Korhonen P.K."/>
            <person name="Edoardo P."/>
            <person name="Giuseppe L.R."/>
            <person name="Gasser R.B."/>
        </authorList>
    </citation>
    <scope>NUCLEOTIDE SEQUENCE [LARGE SCALE GENOMIC DNA]</scope>
    <source>
        <strain evidence="2">ISS1980</strain>
    </source>
</reference>
<sequence length="386" mass="42624">MDGAGCNAGQANNINNNNNSNNQEAKRSVIRRAFAHRGHWGRFIAGSLYCATLVATMTGMESWNQMPQWDEKALTGRNVDDLVSSYLVWSHLALPYAHGMKNEQEKKASMTKHRDHFASRQNIKLKACRIDGCFLRQQERVSPCQADRGRCRIFFVHSYAMDKRECIIVNFHKCPGGRENGYLMAIFPSPKGVVQPGDLIGGAMPKVDTTTVCPFAECSCLSTMLKAEEKKIAISREKQKKERKDVDGEEQRDGGEEKGSNALAAALDGLSAQMFTLIICLSEKAGPSILFTTLKMKSENIPSILPISRSSTVKISLAWVVGRVHSNASKLLGGAKQPPQVNSHRDGQLLANGQEHRQTAARGYPLCKTSLNASSKDFRHVSLEQC</sequence>